<dbReference type="PANTHER" id="PTHR21230">
    <property type="entry name" value="VESICLE TRANSPORT V-SNARE PROTEIN VTI1-RELATED"/>
    <property type="match status" value="1"/>
</dbReference>
<evidence type="ECO:0000256" key="5">
    <source>
        <dbReference type="ARBA" id="ARBA00022927"/>
    </source>
</evidence>
<evidence type="ECO:0000256" key="4">
    <source>
        <dbReference type="ARBA" id="ARBA00022692"/>
    </source>
</evidence>
<keyword evidence="6 9" id="KW-1133">Transmembrane helix</keyword>
<gene>
    <name evidence="10" type="ORF">ACHAWU_010215</name>
</gene>
<comment type="caution">
    <text evidence="10">The sequence shown here is derived from an EMBL/GenBank/DDBJ whole genome shotgun (WGS) entry which is preliminary data.</text>
</comment>
<evidence type="ECO:0000256" key="1">
    <source>
        <dbReference type="ARBA" id="ARBA00004211"/>
    </source>
</evidence>
<sequence>MASQQSYSDFEGVREYNRHLSKIRTFLAQPSSSYNNTSNYDTDEINNCRASLQSAKQCLHAMLGIAEIEGDPFKVEEATRKLEREVGPLELEIQERSKRRNGAVAPIVGGSSIANNASGSGRSGLSSVLFGRSMNTAAAAGGQSISTTTDEQNLFGKLRQSYIPPTTTLFPDLEYGNNTSYEEDSLTTPLTSTTQQQQQSIQNSEHLLRESQALCADTEQIGLVTLETMGRQREQLERSTYLLEEAMGNTEQARRILKDMARRAFKNKVFLYCIIGALILANGAAIAHLWRRK</sequence>
<keyword evidence="5" id="KW-0653">Protein transport</keyword>
<dbReference type="AlphaFoldDB" id="A0ABD3MGL6"/>
<dbReference type="Gene3D" id="1.20.5.110">
    <property type="match status" value="1"/>
</dbReference>
<evidence type="ECO:0000313" key="10">
    <source>
        <dbReference type="EMBL" id="KAL3761302.1"/>
    </source>
</evidence>
<dbReference type="EMBL" id="JALLBG020000152">
    <property type="protein sequence ID" value="KAL3761302.1"/>
    <property type="molecule type" value="Genomic_DNA"/>
</dbReference>
<reference evidence="10 11" key="1">
    <citation type="submission" date="2024-10" db="EMBL/GenBank/DDBJ databases">
        <title>Updated reference genomes for cyclostephanoid diatoms.</title>
        <authorList>
            <person name="Roberts W.R."/>
            <person name="Alverson A.J."/>
        </authorList>
    </citation>
    <scope>NUCLEOTIDE SEQUENCE [LARGE SCALE GENOMIC DNA]</scope>
    <source>
        <strain evidence="10 11">AJA232-27</strain>
    </source>
</reference>
<dbReference type="Proteomes" id="UP001530293">
    <property type="component" value="Unassembled WGS sequence"/>
</dbReference>
<protein>
    <recommendedName>
        <fullName evidence="12">t-SNARE coiled-coil homology domain-containing protein</fullName>
    </recommendedName>
</protein>
<keyword evidence="7" id="KW-0175">Coiled coil</keyword>
<comment type="similarity">
    <text evidence="2">Belongs to the VTI1 family.</text>
</comment>
<keyword evidence="3" id="KW-0813">Transport</keyword>
<evidence type="ECO:0008006" key="12">
    <source>
        <dbReference type="Google" id="ProtNLM"/>
    </source>
</evidence>
<dbReference type="FunFam" id="1.20.5.110:FF:000002">
    <property type="entry name" value="Vesicle transport through interaction with t-SNAREsB"/>
    <property type="match status" value="1"/>
</dbReference>
<feature type="transmembrane region" description="Helical" evidence="9">
    <location>
        <begin position="269"/>
        <end position="290"/>
    </location>
</feature>
<accession>A0ABD3MGL6</accession>
<dbReference type="GO" id="GO:0005737">
    <property type="term" value="C:cytoplasm"/>
    <property type="evidence" value="ECO:0007669"/>
    <property type="project" value="UniProtKB-ARBA"/>
</dbReference>
<evidence type="ECO:0000256" key="6">
    <source>
        <dbReference type="ARBA" id="ARBA00022989"/>
    </source>
</evidence>
<keyword evidence="8 9" id="KW-0472">Membrane</keyword>
<keyword evidence="11" id="KW-1185">Reference proteome</keyword>
<dbReference type="SUPFAM" id="SSF58038">
    <property type="entry name" value="SNARE fusion complex"/>
    <property type="match status" value="1"/>
</dbReference>
<comment type="subcellular location">
    <subcellularLocation>
        <location evidence="1">Membrane</location>
        <topology evidence="1">Single-pass type IV membrane protein</topology>
    </subcellularLocation>
</comment>
<evidence type="ECO:0000256" key="3">
    <source>
        <dbReference type="ARBA" id="ARBA00022448"/>
    </source>
</evidence>
<keyword evidence="4 9" id="KW-0812">Transmembrane</keyword>
<organism evidence="10 11">
    <name type="scientific">Discostella pseudostelligera</name>
    <dbReference type="NCBI Taxonomy" id="259834"/>
    <lineage>
        <taxon>Eukaryota</taxon>
        <taxon>Sar</taxon>
        <taxon>Stramenopiles</taxon>
        <taxon>Ochrophyta</taxon>
        <taxon>Bacillariophyta</taxon>
        <taxon>Coscinodiscophyceae</taxon>
        <taxon>Thalassiosirophycidae</taxon>
        <taxon>Stephanodiscales</taxon>
        <taxon>Stephanodiscaceae</taxon>
        <taxon>Discostella</taxon>
    </lineage>
</organism>
<dbReference type="Pfam" id="PF12352">
    <property type="entry name" value="V-SNARE_C"/>
    <property type="match status" value="1"/>
</dbReference>
<evidence type="ECO:0000256" key="9">
    <source>
        <dbReference type="SAM" id="Phobius"/>
    </source>
</evidence>
<dbReference type="GO" id="GO:0015031">
    <property type="term" value="P:protein transport"/>
    <property type="evidence" value="ECO:0007669"/>
    <property type="project" value="UniProtKB-KW"/>
</dbReference>
<evidence type="ECO:0000256" key="2">
    <source>
        <dbReference type="ARBA" id="ARBA00006108"/>
    </source>
</evidence>
<name>A0ABD3MGL6_9STRA</name>
<evidence type="ECO:0000256" key="7">
    <source>
        <dbReference type="ARBA" id="ARBA00023054"/>
    </source>
</evidence>
<proteinExistence type="inferred from homology"/>
<dbReference type="PANTHER" id="PTHR21230:SF26">
    <property type="entry name" value="VESICLE TRANSPORT THROUGH INTERACTION WITH T-SNARES HOMOLOG 1A"/>
    <property type="match status" value="1"/>
</dbReference>
<evidence type="ECO:0000313" key="11">
    <source>
        <dbReference type="Proteomes" id="UP001530293"/>
    </source>
</evidence>
<evidence type="ECO:0000256" key="8">
    <source>
        <dbReference type="ARBA" id="ARBA00023136"/>
    </source>
</evidence>
<dbReference type="GO" id="GO:0016020">
    <property type="term" value="C:membrane"/>
    <property type="evidence" value="ECO:0007669"/>
    <property type="project" value="UniProtKB-SubCell"/>
</dbReference>